<evidence type="ECO:0000313" key="1">
    <source>
        <dbReference type="EMBL" id="MSS85280.1"/>
    </source>
</evidence>
<dbReference type="EMBL" id="VULO01000014">
    <property type="protein sequence ID" value="MSS85280.1"/>
    <property type="molecule type" value="Genomic_DNA"/>
</dbReference>
<gene>
    <name evidence="1" type="ORF">FYJ24_11035</name>
</gene>
<dbReference type="Pfam" id="PF06224">
    <property type="entry name" value="AlkZ-like"/>
    <property type="match status" value="1"/>
</dbReference>
<dbReference type="PANTHER" id="PTHR30528:SF0">
    <property type="entry name" value="CYTOPLASMIC PROTEIN"/>
    <property type="match status" value="1"/>
</dbReference>
<dbReference type="InterPro" id="IPR009351">
    <property type="entry name" value="AlkZ-like"/>
</dbReference>
<dbReference type="AlphaFoldDB" id="A0A6N7VWA6"/>
<evidence type="ECO:0000313" key="2">
    <source>
        <dbReference type="Proteomes" id="UP000470875"/>
    </source>
</evidence>
<keyword evidence="2" id="KW-1185">Reference proteome</keyword>
<dbReference type="Proteomes" id="UP000470875">
    <property type="component" value="Unassembled WGS sequence"/>
</dbReference>
<proteinExistence type="predicted"/>
<sequence length="401" mass="46085">MRESLSVAEARRVTIRSLKLHQRTSDTKTSLSRMTHHLGAVQIDSVNVFARSHYMPLFSRLGHYDRADFDRLAFEDPKRFTEYWAHCAAVIPTENRPLFGFRMEEYRQRTHKHSSWFQAKKDLLPQILNRLQDEGPQTASALEESQRGSKAGWWDWSDTKRALEWLFLCGDVAVARRENFQRVYALAEHVIPPAYLRTDMPREDAVRQLLQISLRNYGIGTLPDLADYFRLSPAVARQAIRELVEDGLAIPVSLGDSPAFADPKLTVPRRVEGVSILSPFDPLLWHRPRTKALFGMDYRIEIYTPAKKRQFGYYSLPILVDDRLSMRADLKADRKNSCLKVQSAWWHDPRPEDAQRVADELRLAAMWQGLDSISIGTWGDATDALATNLAPLRHHTTPSHT</sequence>
<accession>A0A6N7VWA6</accession>
<reference evidence="1 2" key="1">
    <citation type="submission" date="2019-08" db="EMBL/GenBank/DDBJ databases">
        <title>In-depth cultivation of the pig gut microbiome towards novel bacterial diversity and tailored functional studies.</title>
        <authorList>
            <person name="Wylensek D."/>
            <person name="Hitch T.C.A."/>
            <person name="Clavel T."/>
        </authorList>
    </citation>
    <scope>NUCLEOTIDE SEQUENCE [LARGE SCALE GENOMIC DNA]</scope>
    <source>
        <strain evidence="1 2">WB03_NA08</strain>
    </source>
</reference>
<dbReference type="PANTHER" id="PTHR30528">
    <property type="entry name" value="CYTOPLASMIC PROTEIN"/>
    <property type="match status" value="1"/>
</dbReference>
<name>A0A6N7VWA6_9ACTO</name>
<dbReference type="RefSeq" id="WP_154546390.1">
    <property type="nucleotide sequence ID" value="NZ_VULO01000014.1"/>
</dbReference>
<comment type="caution">
    <text evidence="1">The sequence shown here is derived from an EMBL/GenBank/DDBJ whole genome shotgun (WGS) entry which is preliminary data.</text>
</comment>
<organism evidence="1 2">
    <name type="scientific">Scrofimicrobium canadense</name>
    <dbReference type="NCBI Taxonomy" id="2652290"/>
    <lineage>
        <taxon>Bacteria</taxon>
        <taxon>Bacillati</taxon>
        <taxon>Actinomycetota</taxon>
        <taxon>Actinomycetes</taxon>
        <taxon>Actinomycetales</taxon>
        <taxon>Actinomycetaceae</taxon>
        <taxon>Scrofimicrobium</taxon>
    </lineage>
</organism>
<protein>
    <submittedName>
        <fullName evidence="1">Winged helix-turn-helix domain-containing protein</fullName>
    </submittedName>
</protein>